<dbReference type="Proteomes" id="UP001235849">
    <property type="component" value="Unassembled WGS sequence"/>
</dbReference>
<proteinExistence type="predicted"/>
<evidence type="ECO:0000313" key="2">
    <source>
        <dbReference type="Proteomes" id="UP001235849"/>
    </source>
</evidence>
<organism evidence="1 2">
    <name type="scientific">Roseofilum capinflatum BLCC-M114</name>
    <dbReference type="NCBI Taxonomy" id="3022440"/>
    <lineage>
        <taxon>Bacteria</taxon>
        <taxon>Bacillati</taxon>
        <taxon>Cyanobacteriota</taxon>
        <taxon>Cyanophyceae</taxon>
        <taxon>Desertifilales</taxon>
        <taxon>Desertifilaceae</taxon>
        <taxon>Roseofilum</taxon>
        <taxon>Roseofilum capinflatum</taxon>
    </lineage>
</organism>
<comment type="caution">
    <text evidence="1">The sequence shown here is derived from an EMBL/GenBank/DDBJ whole genome shotgun (WGS) entry which is preliminary data.</text>
</comment>
<reference evidence="1 2" key="1">
    <citation type="submission" date="2023-01" db="EMBL/GenBank/DDBJ databases">
        <title>Novel diversity within Roseofilum (Cyanobacteria; Desertifilaceae) from marine benthic mats with descriptions of four novel species.</title>
        <authorList>
            <person name="Wang Y."/>
            <person name="Berthold D.E."/>
            <person name="Hu J."/>
            <person name="Lefler F.W."/>
            <person name="Laughinghouse H.D. IV."/>
        </authorList>
    </citation>
    <scope>NUCLEOTIDE SEQUENCE [LARGE SCALE GENOMIC DNA]</scope>
    <source>
        <strain evidence="1 2">BLCC-M114</strain>
    </source>
</reference>
<gene>
    <name evidence="1" type="ORF">PMG25_17165</name>
</gene>
<name>A0ABT7BC03_9CYAN</name>
<dbReference type="RefSeq" id="WP_283768120.1">
    <property type="nucleotide sequence ID" value="NZ_JAQOSO010000090.1"/>
</dbReference>
<sequence>MTLQEMIQGLDELSQEEQVSLFSVLQKRLEGRELTQAGDTFWNGVFRFRRAIEEEELVFTDEDFADLRDRTPGQEVEL</sequence>
<keyword evidence="2" id="KW-1185">Reference proteome</keyword>
<dbReference type="EMBL" id="JAQOSO010000090">
    <property type="protein sequence ID" value="MDJ1175823.1"/>
    <property type="molecule type" value="Genomic_DNA"/>
</dbReference>
<accession>A0ABT7BC03</accession>
<evidence type="ECO:0000313" key="1">
    <source>
        <dbReference type="EMBL" id="MDJ1175823.1"/>
    </source>
</evidence>
<protein>
    <submittedName>
        <fullName evidence="1">Uncharacterized protein</fullName>
    </submittedName>
</protein>